<comment type="caution">
    <text evidence="1">The sequence shown here is derived from an EMBL/GenBank/DDBJ whole genome shotgun (WGS) entry which is preliminary data.</text>
</comment>
<accession>A0A0F9SMJ8</accession>
<sequence length="68" mass="7852">MTNVINVTINPDIVLDEKSTKGMPEYIKDNVLITMTLSCQKYGCHWTDLTWRVRYDTGGNPYITVKKK</sequence>
<protein>
    <submittedName>
        <fullName evidence="1">Uncharacterized protein</fullName>
    </submittedName>
</protein>
<dbReference type="AlphaFoldDB" id="A0A0F9SMJ8"/>
<reference evidence="1" key="1">
    <citation type="journal article" date="2015" name="Nature">
        <title>Complex archaea that bridge the gap between prokaryotes and eukaryotes.</title>
        <authorList>
            <person name="Spang A."/>
            <person name="Saw J.H."/>
            <person name="Jorgensen S.L."/>
            <person name="Zaremba-Niedzwiedzka K."/>
            <person name="Martijn J."/>
            <person name="Lind A.E."/>
            <person name="van Eijk R."/>
            <person name="Schleper C."/>
            <person name="Guy L."/>
            <person name="Ettema T.J."/>
        </authorList>
    </citation>
    <scope>NUCLEOTIDE SEQUENCE</scope>
</reference>
<evidence type="ECO:0000313" key="1">
    <source>
        <dbReference type="EMBL" id="KKN38116.1"/>
    </source>
</evidence>
<organism evidence="1">
    <name type="scientific">marine sediment metagenome</name>
    <dbReference type="NCBI Taxonomy" id="412755"/>
    <lineage>
        <taxon>unclassified sequences</taxon>
        <taxon>metagenomes</taxon>
        <taxon>ecological metagenomes</taxon>
    </lineage>
</organism>
<gene>
    <name evidence="1" type="ORF">LCGC14_0756720</name>
</gene>
<dbReference type="EMBL" id="LAZR01001851">
    <property type="protein sequence ID" value="KKN38116.1"/>
    <property type="molecule type" value="Genomic_DNA"/>
</dbReference>
<name>A0A0F9SMJ8_9ZZZZ</name>
<proteinExistence type="predicted"/>